<name>A0A5S5CTH2_9ACTN</name>
<dbReference type="Gene3D" id="1.25.40.20">
    <property type="entry name" value="Ankyrin repeat-containing domain"/>
    <property type="match status" value="2"/>
</dbReference>
<feature type="repeat" description="ANK" evidence="3">
    <location>
        <begin position="158"/>
        <end position="186"/>
    </location>
</feature>
<evidence type="ECO:0000256" key="3">
    <source>
        <dbReference type="PROSITE-ProRule" id="PRU00023"/>
    </source>
</evidence>
<keyword evidence="5" id="KW-1185">Reference proteome</keyword>
<reference evidence="4 5" key="1">
    <citation type="submission" date="2019-07" db="EMBL/GenBank/DDBJ databases">
        <title>Genomic Encyclopedia of Archaeal and Bacterial Type Strains, Phase II (KMG-II): from individual species to whole genera.</title>
        <authorList>
            <person name="Goeker M."/>
        </authorList>
    </citation>
    <scope>NUCLEOTIDE SEQUENCE [LARGE SCALE GENOMIC DNA]</scope>
    <source>
        <strain evidence="4 5">DSM 46842</strain>
    </source>
</reference>
<dbReference type="PANTHER" id="PTHR24126">
    <property type="entry name" value="ANKYRIN REPEAT, PH AND SEC7 DOMAIN CONTAINING PROTEIN SECG-RELATED"/>
    <property type="match status" value="1"/>
</dbReference>
<dbReference type="InterPro" id="IPR002110">
    <property type="entry name" value="Ankyrin_rpt"/>
</dbReference>
<dbReference type="SMART" id="SM00248">
    <property type="entry name" value="ANK"/>
    <property type="match status" value="5"/>
</dbReference>
<dbReference type="PROSITE" id="PS50088">
    <property type="entry name" value="ANK_REPEAT"/>
    <property type="match status" value="3"/>
</dbReference>
<proteinExistence type="predicted"/>
<evidence type="ECO:0000256" key="1">
    <source>
        <dbReference type="ARBA" id="ARBA00022737"/>
    </source>
</evidence>
<sequence length="265" mass="26844">MTVQRLGRLIVEGTADEVRSAVSEAPRLLSGTLEREGQGGWTPLHLAVACDRPDVVDVLVAAGADLSARTDQHRTPLHLALEHAPDLVPLLVEKGAVVDAPSAAYLDDADRLTAELDAGADLTDPATGMDLLAWAALGGAVGTARLLLARGADPDGGALHAAAAGGSPDLVRLLLGAGADVDRHDPDTGRTPLHAAVSAGATAASPEIVQLLLDAGADVDATTHDGASALDIGRVAAARHRRADEGRASGNDALVELLVAHGATH</sequence>
<feature type="repeat" description="ANK" evidence="3">
    <location>
        <begin position="188"/>
        <end position="224"/>
    </location>
</feature>
<comment type="caution">
    <text evidence="4">The sequence shown here is derived from an EMBL/GenBank/DDBJ whole genome shotgun (WGS) entry which is preliminary data.</text>
</comment>
<gene>
    <name evidence="4" type="ORF">BD833_1112</name>
</gene>
<dbReference type="Pfam" id="PF12796">
    <property type="entry name" value="Ank_2"/>
    <property type="match status" value="2"/>
</dbReference>
<evidence type="ECO:0000313" key="4">
    <source>
        <dbReference type="EMBL" id="TYP85862.1"/>
    </source>
</evidence>
<dbReference type="Proteomes" id="UP000322499">
    <property type="component" value="Unassembled WGS sequence"/>
</dbReference>
<evidence type="ECO:0000256" key="2">
    <source>
        <dbReference type="ARBA" id="ARBA00023043"/>
    </source>
</evidence>
<keyword evidence="2 3" id="KW-0040">ANK repeat</keyword>
<accession>A0A5S5CTH2</accession>
<keyword evidence="1" id="KW-0677">Repeat</keyword>
<dbReference type="RefSeq" id="WP_243737722.1">
    <property type="nucleotide sequence ID" value="NZ_VNHW01000011.1"/>
</dbReference>
<dbReference type="PRINTS" id="PR01415">
    <property type="entry name" value="ANKYRIN"/>
</dbReference>
<organism evidence="4 5">
    <name type="scientific">Blastococcus xanthinilyticus</name>
    <dbReference type="NCBI Taxonomy" id="1564164"/>
    <lineage>
        <taxon>Bacteria</taxon>
        <taxon>Bacillati</taxon>
        <taxon>Actinomycetota</taxon>
        <taxon>Actinomycetes</taxon>
        <taxon>Geodermatophilales</taxon>
        <taxon>Geodermatophilaceae</taxon>
        <taxon>Blastococcus</taxon>
    </lineage>
</organism>
<protein>
    <submittedName>
        <fullName evidence="4">Ankyrin repeat protein</fullName>
    </submittedName>
</protein>
<dbReference type="EMBL" id="VNHW01000011">
    <property type="protein sequence ID" value="TYP85862.1"/>
    <property type="molecule type" value="Genomic_DNA"/>
</dbReference>
<feature type="repeat" description="ANK" evidence="3">
    <location>
        <begin position="39"/>
        <end position="71"/>
    </location>
</feature>
<dbReference type="InterPro" id="IPR036770">
    <property type="entry name" value="Ankyrin_rpt-contain_sf"/>
</dbReference>
<dbReference type="AlphaFoldDB" id="A0A5S5CTH2"/>
<dbReference type="SUPFAM" id="SSF48403">
    <property type="entry name" value="Ankyrin repeat"/>
    <property type="match status" value="1"/>
</dbReference>
<dbReference type="PANTHER" id="PTHR24126:SF14">
    <property type="entry name" value="ANK_REP_REGION DOMAIN-CONTAINING PROTEIN"/>
    <property type="match status" value="1"/>
</dbReference>
<dbReference type="PROSITE" id="PS50297">
    <property type="entry name" value="ANK_REP_REGION"/>
    <property type="match status" value="3"/>
</dbReference>
<evidence type="ECO:0000313" key="5">
    <source>
        <dbReference type="Proteomes" id="UP000322499"/>
    </source>
</evidence>